<dbReference type="AlphaFoldDB" id="A0A8X6EWW9"/>
<dbReference type="Proteomes" id="UP000887116">
    <property type="component" value="Unassembled WGS sequence"/>
</dbReference>
<evidence type="ECO:0000313" key="1">
    <source>
        <dbReference type="EMBL" id="GFQ64525.1"/>
    </source>
</evidence>
<accession>A0A8X6EWW9</accession>
<gene>
    <name evidence="1" type="ORF">TNCT_215061</name>
</gene>
<comment type="caution">
    <text evidence="1">The sequence shown here is derived from an EMBL/GenBank/DDBJ whole genome shotgun (WGS) entry which is preliminary data.</text>
</comment>
<sequence>MQAIPQSRQGILLTTARVFRAVPGVNRLGVVARAREETSLSGSGSTYRGKRTVASVPTGDLAQRKEKPHVRGSRAAETVAQDAARSDDEALLELGVATDCLVNPNDSAVGAARGFFSIIGGGGVLWTRKGVVRCQCGRLRGKAYGRLRREEFAGHEEYLVGFEGCVGPSRWTRVTYEQPVGVENEESVTT</sequence>
<protein>
    <submittedName>
        <fullName evidence="1">Uncharacterized protein</fullName>
    </submittedName>
</protein>
<dbReference type="EMBL" id="BMAO01020027">
    <property type="protein sequence ID" value="GFQ64525.1"/>
    <property type="molecule type" value="Genomic_DNA"/>
</dbReference>
<keyword evidence="2" id="KW-1185">Reference proteome</keyword>
<evidence type="ECO:0000313" key="2">
    <source>
        <dbReference type="Proteomes" id="UP000887116"/>
    </source>
</evidence>
<organism evidence="1 2">
    <name type="scientific">Trichonephila clavata</name>
    <name type="common">Joro spider</name>
    <name type="synonym">Nephila clavata</name>
    <dbReference type="NCBI Taxonomy" id="2740835"/>
    <lineage>
        <taxon>Eukaryota</taxon>
        <taxon>Metazoa</taxon>
        <taxon>Ecdysozoa</taxon>
        <taxon>Arthropoda</taxon>
        <taxon>Chelicerata</taxon>
        <taxon>Arachnida</taxon>
        <taxon>Araneae</taxon>
        <taxon>Araneomorphae</taxon>
        <taxon>Entelegynae</taxon>
        <taxon>Araneoidea</taxon>
        <taxon>Nephilidae</taxon>
        <taxon>Trichonephila</taxon>
    </lineage>
</organism>
<name>A0A8X6EWW9_TRICU</name>
<reference evidence="1" key="1">
    <citation type="submission" date="2020-07" db="EMBL/GenBank/DDBJ databases">
        <title>Multicomponent nature underlies the extraordinary mechanical properties of spider dragline silk.</title>
        <authorList>
            <person name="Kono N."/>
            <person name="Nakamura H."/>
            <person name="Mori M."/>
            <person name="Yoshida Y."/>
            <person name="Ohtoshi R."/>
            <person name="Malay A.D."/>
            <person name="Moran D.A.P."/>
            <person name="Tomita M."/>
            <person name="Numata K."/>
            <person name="Arakawa K."/>
        </authorList>
    </citation>
    <scope>NUCLEOTIDE SEQUENCE</scope>
</reference>
<proteinExistence type="predicted"/>